<sequence length="189" mass="21169">MPLAVPNPSEHCFAPVKGWESVPVHFVPPDSIKVVSFVDHPAIASGGLRDDFLIVFSTKKSAIYGRFRGLLSTPPVPSLQPEAISRLLLNRVIRRAGEFLEVFLHNQDRGFWREDMDCHFFYPLNMNGESRYPQQVQAIADMLNSCSLPPDMHGYETEGNQCALVITRRGPDTDTMPVTLLDGVNVDEM</sequence>
<evidence type="ECO:0000313" key="2">
    <source>
        <dbReference type="Proteomes" id="UP000076874"/>
    </source>
</evidence>
<name>A0A162MTV9_9HYPO</name>
<keyword evidence="2" id="KW-1185">Reference proteome</keyword>
<accession>A0A162MTV9</accession>
<comment type="caution">
    <text evidence="1">The sequence shown here is derived from an EMBL/GenBank/DDBJ whole genome shotgun (WGS) entry which is preliminary data.</text>
</comment>
<organism evidence="1 2">
    <name type="scientific">Niveomyces insectorum RCEF 264</name>
    <dbReference type="NCBI Taxonomy" id="1081102"/>
    <lineage>
        <taxon>Eukaryota</taxon>
        <taxon>Fungi</taxon>
        <taxon>Dikarya</taxon>
        <taxon>Ascomycota</taxon>
        <taxon>Pezizomycotina</taxon>
        <taxon>Sordariomycetes</taxon>
        <taxon>Hypocreomycetidae</taxon>
        <taxon>Hypocreales</taxon>
        <taxon>Cordycipitaceae</taxon>
        <taxon>Niveomyces</taxon>
    </lineage>
</organism>
<dbReference type="EMBL" id="AZHD01000002">
    <property type="protein sequence ID" value="OAA66880.1"/>
    <property type="molecule type" value="Genomic_DNA"/>
</dbReference>
<dbReference type="AlphaFoldDB" id="A0A162MTV9"/>
<dbReference type="Proteomes" id="UP000076874">
    <property type="component" value="Unassembled WGS sequence"/>
</dbReference>
<reference evidence="1 2" key="1">
    <citation type="journal article" date="2016" name="Genome Biol. Evol.">
        <title>Divergent and convergent evolution of fungal pathogenicity.</title>
        <authorList>
            <person name="Shang Y."/>
            <person name="Xiao G."/>
            <person name="Zheng P."/>
            <person name="Cen K."/>
            <person name="Zhan S."/>
            <person name="Wang C."/>
        </authorList>
    </citation>
    <scope>NUCLEOTIDE SEQUENCE [LARGE SCALE GENOMIC DNA]</scope>
    <source>
        <strain evidence="1 2">RCEF 264</strain>
    </source>
</reference>
<protein>
    <submittedName>
        <fullName evidence="1">Uncharacterized protein</fullName>
    </submittedName>
</protein>
<proteinExistence type="predicted"/>
<evidence type="ECO:0000313" key="1">
    <source>
        <dbReference type="EMBL" id="OAA66880.1"/>
    </source>
</evidence>
<gene>
    <name evidence="1" type="ORF">SPI_01456</name>
</gene>